<reference evidence="3 4" key="1">
    <citation type="journal article" date="2003" name="Int. J. Syst. Evol. Microbiol.">
        <title>Towards a standardized format for the description of a novel species (of an established genus): Ochrobactrum gallinifaecis sp. nov.</title>
        <authorList>
            <person name="Kampfer P."/>
            <person name="Buczolits S."/>
            <person name="Albrecht A."/>
            <person name="Busse H.J."/>
            <person name="Stackebrandt E."/>
        </authorList>
    </citation>
    <scope>NUCLEOTIDE SEQUENCE [LARGE SCALE GENOMIC DNA]</scope>
    <source>
        <strain evidence="3 4">ISO 196</strain>
    </source>
</reference>
<feature type="transmembrane region" description="Helical" evidence="1">
    <location>
        <begin position="30"/>
        <end position="48"/>
    </location>
</feature>
<sequence length="106" mass="12085">MIPFVILTIGPVCFIYSVFVIFYKHSLYALWWKLSASILFMGQLLIAIKLMYPPYLDAQNVLHEPYFIVLPIGFLMLIVGSGMVLILTALSKIRSRSKKLSDSSRL</sequence>
<keyword evidence="1" id="KW-0812">Transmembrane</keyword>
<keyword evidence="1" id="KW-0472">Membrane</keyword>
<evidence type="ECO:0000259" key="2">
    <source>
        <dbReference type="Pfam" id="PF13127"/>
    </source>
</evidence>
<proteinExistence type="predicted"/>
<feature type="transmembrane region" description="Helical" evidence="1">
    <location>
        <begin position="6"/>
        <end position="23"/>
    </location>
</feature>
<protein>
    <submittedName>
        <fullName evidence="3">DUF3955 domain-containing protein</fullName>
    </submittedName>
</protein>
<organism evidence="3 4">
    <name type="scientific">Brucella gallinifaecis</name>
    <dbReference type="NCBI Taxonomy" id="215590"/>
    <lineage>
        <taxon>Bacteria</taxon>
        <taxon>Pseudomonadati</taxon>
        <taxon>Pseudomonadota</taxon>
        <taxon>Alphaproteobacteria</taxon>
        <taxon>Hyphomicrobiales</taxon>
        <taxon>Brucellaceae</taxon>
        <taxon>Brucella/Ochrobactrum group</taxon>
        <taxon>Brucella</taxon>
    </lineage>
</organism>
<gene>
    <name evidence="3" type="ORF">FHY56_17540</name>
</gene>
<dbReference type="OrthoDB" id="6194834at2"/>
<dbReference type="InterPro" id="IPR025016">
    <property type="entry name" value="DUF3955"/>
</dbReference>
<keyword evidence="4" id="KW-1185">Reference proteome</keyword>
<dbReference type="RefSeq" id="WP_140906412.1">
    <property type="nucleotide sequence ID" value="NZ_JBHTMD010000039.1"/>
</dbReference>
<comment type="caution">
    <text evidence="3">The sequence shown here is derived from an EMBL/GenBank/DDBJ whole genome shotgun (WGS) entry which is preliminary data.</text>
</comment>
<dbReference type="EMBL" id="VEWJ01000029">
    <property type="protein sequence ID" value="TPF73879.1"/>
    <property type="molecule type" value="Genomic_DNA"/>
</dbReference>
<dbReference type="AlphaFoldDB" id="A0A502BJM4"/>
<evidence type="ECO:0000256" key="1">
    <source>
        <dbReference type="SAM" id="Phobius"/>
    </source>
</evidence>
<evidence type="ECO:0000313" key="3">
    <source>
        <dbReference type="EMBL" id="TPF73879.1"/>
    </source>
</evidence>
<evidence type="ECO:0000313" key="4">
    <source>
        <dbReference type="Proteomes" id="UP000315388"/>
    </source>
</evidence>
<keyword evidence="1" id="KW-1133">Transmembrane helix</keyword>
<accession>A0A502BJM4</accession>
<name>A0A502BJM4_9HYPH</name>
<dbReference type="Proteomes" id="UP000315388">
    <property type="component" value="Unassembled WGS sequence"/>
</dbReference>
<feature type="domain" description="DUF3955" evidence="2">
    <location>
        <begin position="33"/>
        <end position="90"/>
    </location>
</feature>
<feature type="transmembrane region" description="Helical" evidence="1">
    <location>
        <begin position="68"/>
        <end position="90"/>
    </location>
</feature>
<dbReference type="Pfam" id="PF13127">
    <property type="entry name" value="DUF3955"/>
    <property type="match status" value="1"/>
</dbReference>